<keyword evidence="1" id="KW-0812">Transmembrane</keyword>
<dbReference type="HOGENOM" id="CLU_2739876_0_0_1"/>
<protein>
    <submittedName>
        <fullName evidence="2">Uncharacterized protein</fullName>
    </submittedName>
</protein>
<dbReference type="Proteomes" id="UP000007174">
    <property type="component" value="Unassembled WGS sequence"/>
</dbReference>
<sequence length="71" mass="7627">MVSAAGGIVIAILVLVLVAVLGWVVFTQLRARRLGVPAAPVALVLHPLPEIRHSAILRAPTTGTEWYHRLV</sequence>
<name>H1V5E4_COLHI</name>
<keyword evidence="1" id="KW-1133">Transmembrane helix</keyword>
<evidence type="ECO:0000256" key="1">
    <source>
        <dbReference type="SAM" id="Phobius"/>
    </source>
</evidence>
<gene>
    <name evidence="2" type="ORF">CH063_07232</name>
</gene>
<evidence type="ECO:0000313" key="2">
    <source>
        <dbReference type="EMBL" id="CCF35446.1"/>
    </source>
</evidence>
<dbReference type="AlphaFoldDB" id="H1V5E4"/>
<keyword evidence="1" id="KW-0472">Membrane</keyword>
<accession>H1V5E4</accession>
<evidence type="ECO:0000313" key="3">
    <source>
        <dbReference type="Proteomes" id="UP000007174"/>
    </source>
</evidence>
<dbReference type="STRING" id="759273.H1V5E4"/>
<organism evidence="2 3">
    <name type="scientific">Colletotrichum higginsianum (strain IMI 349063)</name>
    <name type="common">Crucifer anthracnose fungus</name>
    <dbReference type="NCBI Taxonomy" id="759273"/>
    <lineage>
        <taxon>Eukaryota</taxon>
        <taxon>Fungi</taxon>
        <taxon>Dikarya</taxon>
        <taxon>Ascomycota</taxon>
        <taxon>Pezizomycotina</taxon>
        <taxon>Sordariomycetes</taxon>
        <taxon>Hypocreomycetidae</taxon>
        <taxon>Glomerellales</taxon>
        <taxon>Glomerellaceae</taxon>
        <taxon>Colletotrichum</taxon>
        <taxon>Colletotrichum destructivum species complex</taxon>
    </lineage>
</organism>
<dbReference type="EMBL" id="CACQ02001542">
    <property type="protein sequence ID" value="CCF35446.1"/>
    <property type="molecule type" value="Genomic_DNA"/>
</dbReference>
<proteinExistence type="predicted"/>
<feature type="transmembrane region" description="Helical" evidence="1">
    <location>
        <begin position="6"/>
        <end position="26"/>
    </location>
</feature>
<reference evidence="3" key="1">
    <citation type="journal article" date="2012" name="Nat. Genet.">
        <title>Lifestyle transitions in plant pathogenic Colletotrichum fungi deciphered by genome and transcriptome analyses.</title>
        <authorList>
            <person name="O'Connell R.J."/>
            <person name="Thon M.R."/>
            <person name="Hacquard S."/>
            <person name="Amyotte S.G."/>
            <person name="Kleemann J."/>
            <person name="Torres M.F."/>
            <person name="Damm U."/>
            <person name="Buiate E.A."/>
            <person name="Epstein L."/>
            <person name="Alkan N."/>
            <person name="Altmueller J."/>
            <person name="Alvarado-Balderrama L."/>
            <person name="Bauser C.A."/>
            <person name="Becker C."/>
            <person name="Birren B.W."/>
            <person name="Chen Z."/>
            <person name="Choi J."/>
            <person name="Crouch J.A."/>
            <person name="Duvick J.P."/>
            <person name="Farman M.A."/>
            <person name="Gan P."/>
            <person name="Heiman D."/>
            <person name="Henrissat B."/>
            <person name="Howard R.J."/>
            <person name="Kabbage M."/>
            <person name="Koch C."/>
            <person name="Kracher B."/>
            <person name="Kubo Y."/>
            <person name="Law A.D."/>
            <person name="Lebrun M.-H."/>
            <person name="Lee Y.-H."/>
            <person name="Miyara I."/>
            <person name="Moore N."/>
            <person name="Neumann U."/>
            <person name="Nordstroem K."/>
            <person name="Panaccione D.G."/>
            <person name="Panstruga R."/>
            <person name="Place M."/>
            <person name="Proctor R.H."/>
            <person name="Prusky D."/>
            <person name="Rech G."/>
            <person name="Reinhardt R."/>
            <person name="Rollins J.A."/>
            <person name="Rounsley S."/>
            <person name="Schardl C.L."/>
            <person name="Schwartz D.C."/>
            <person name="Shenoy N."/>
            <person name="Shirasu K."/>
            <person name="Sikhakolli U.R."/>
            <person name="Stueber K."/>
            <person name="Sukno S.A."/>
            <person name="Sweigard J.A."/>
            <person name="Takano Y."/>
            <person name="Takahara H."/>
            <person name="Trail F."/>
            <person name="van der Does H.C."/>
            <person name="Voll L.M."/>
            <person name="Will I."/>
            <person name="Young S."/>
            <person name="Zeng Q."/>
            <person name="Zhang J."/>
            <person name="Zhou S."/>
            <person name="Dickman M.B."/>
            <person name="Schulze-Lefert P."/>
            <person name="Ver Loren van Themaat E."/>
            <person name="Ma L.-J."/>
            <person name="Vaillancourt L.J."/>
        </authorList>
    </citation>
    <scope>NUCLEOTIDE SEQUENCE [LARGE SCALE GENOMIC DNA]</scope>
    <source>
        <strain evidence="3">IMI 349063</strain>
    </source>
</reference>